<evidence type="ECO:0000313" key="1">
    <source>
        <dbReference type="EMBL" id="QJA47654.1"/>
    </source>
</evidence>
<dbReference type="AlphaFoldDB" id="A0A6H1ZJB5"/>
<dbReference type="EMBL" id="MT144052">
    <property type="protein sequence ID" value="QJA47654.1"/>
    <property type="molecule type" value="Genomic_DNA"/>
</dbReference>
<name>A0A6H1ZJB5_9ZZZZ</name>
<reference evidence="1" key="1">
    <citation type="submission" date="2020-03" db="EMBL/GenBank/DDBJ databases">
        <title>The deep terrestrial virosphere.</title>
        <authorList>
            <person name="Holmfeldt K."/>
            <person name="Nilsson E."/>
            <person name="Simone D."/>
            <person name="Lopez-Fernandez M."/>
            <person name="Wu X."/>
            <person name="de Brujin I."/>
            <person name="Lundin D."/>
            <person name="Andersson A."/>
            <person name="Bertilsson S."/>
            <person name="Dopson M."/>
        </authorList>
    </citation>
    <scope>NUCLEOTIDE SEQUENCE</scope>
    <source>
        <strain evidence="1">TM448A00717</strain>
    </source>
</reference>
<organism evidence="1">
    <name type="scientific">viral metagenome</name>
    <dbReference type="NCBI Taxonomy" id="1070528"/>
    <lineage>
        <taxon>unclassified sequences</taxon>
        <taxon>metagenomes</taxon>
        <taxon>organismal metagenomes</taxon>
    </lineage>
</organism>
<gene>
    <name evidence="1" type="ORF">TM448A00717_0007</name>
</gene>
<protein>
    <submittedName>
        <fullName evidence="1">Uncharacterized protein</fullName>
    </submittedName>
</protein>
<proteinExistence type="predicted"/>
<accession>A0A6H1ZJB5</accession>
<sequence>MGLFVGGGGVRTRLLESDQYRNYMDILRRKLSAVPAEEAQERMQDAVKVGEALERMVLTDGWKILTTILEEKLDIGRFLLGEVSEEEKRRFEMEAKLAAQIFVHVGGLIEHGQRVRELLTSGGKDE</sequence>